<dbReference type="RefSeq" id="WP_252424278.1">
    <property type="nucleotide sequence ID" value="NZ_JAMWMR010000006.1"/>
</dbReference>
<name>A0ABT0ZBP0_9ACTN</name>
<dbReference type="Pfam" id="PF08241">
    <property type="entry name" value="Methyltransf_11"/>
    <property type="match status" value="1"/>
</dbReference>
<dbReference type="PANTHER" id="PTHR42912:SF45">
    <property type="entry name" value="23S RRNA (GUANINE(745)-N(1))-METHYLTRANSFERASE"/>
    <property type="match status" value="1"/>
</dbReference>
<dbReference type="InterPro" id="IPR013216">
    <property type="entry name" value="Methyltransf_11"/>
</dbReference>
<dbReference type="EMBL" id="JAMWMR010000006">
    <property type="protein sequence ID" value="MCN9241188.1"/>
    <property type="molecule type" value="Genomic_DNA"/>
</dbReference>
<gene>
    <name evidence="3" type="ORF">NGF19_10365</name>
</gene>
<feature type="domain" description="Methyltransferase type 11" evidence="2">
    <location>
        <begin position="45"/>
        <end position="134"/>
    </location>
</feature>
<protein>
    <submittedName>
        <fullName evidence="3">Class I SAM-dependent methyltransferase</fullName>
    </submittedName>
</protein>
<evidence type="ECO:0000259" key="2">
    <source>
        <dbReference type="Pfam" id="PF08241"/>
    </source>
</evidence>
<proteinExistence type="predicted"/>
<comment type="caution">
    <text evidence="3">The sequence shown here is derived from an EMBL/GenBank/DDBJ whole genome shotgun (WGS) entry which is preliminary data.</text>
</comment>
<dbReference type="GO" id="GO:0032259">
    <property type="term" value="P:methylation"/>
    <property type="evidence" value="ECO:0007669"/>
    <property type="project" value="UniProtKB-KW"/>
</dbReference>
<dbReference type="Proteomes" id="UP001523219">
    <property type="component" value="Unassembled WGS sequence"/>
</dbReference>
<sequence length="258" mass="27313">MASASSTAEFDEIAPTYDQSRGGTARAAGFADQLAPLLDPAHPVLDIGVGTGIVAAELTARGHTVCGVDLSPGMLALARNRLGRRVAVGDACRLPVRTASVTQAVSTWLLHTGPDRGAVFGEVARVLRPGGRYLVIPARGMRPTDDIGRIMNELEDRLDPAGTRQDGPEVLAPIAAARGLVYEGPAGERPATFTVSPQDMARSLSGGLFTGAWSLGEDEDDLRVVDEARERLLALPDPTAPRVRTMTDFVMVFTRTES</sequence>
<keyword evidence="4" id="KW-1185">Reference proteome</keyword>
<accession>A0ABT0ZBP0</accession>
<evidence type="ECO:0000313" key="4">
    <source>
        <dbReference type="Proteomes" id="UP001523219"/>
    </source>
</evidence>
<reference evidence="3 4" key="1">
    <citation type="submission" date="2022-05" db="EMBL/GenBank/DDBJ databases">
        <title>Streptomyces sp. nov. RY43-2 isolated from soil of a peat swamp forest.</title>
        <authorList>
            <person name="Kanchanasin P."/>
            <person name="Tanasupawat S."/>
            <person name="Phongsopitanun W."/>
        </authorList>
    </citation>
    <scope>NUCLEOTIDE SEQUENCE [LARGE SCALE GENOMIC DNA]</scope>
    <source>
        <strain evidence="3 4">RY43-2</strain>
    </source>
</reference>
<dbReference type="SUPFAM" id="SSF53335">
    <property type="entry name" value="S-adenosyl-L-methionine-dependent methyltransferases"/>
    <property type="match status" value="1"/>
</dbReference>
<dbReference type="GO" id="GO:0008168">
    <property type="term" value="F:methyltransferase activity"/>
    <property type="evidence" value="ECO:0007669"/>
    <property type="project" value="UniProtKB-KW"/>
</dbReference>
<evidence type="ECO:0000313" key="3">
    <source>
        <dbReference type="EMBL" id="MCN9241188.1"/>
    </source>
</evidence>
<dbReference type="Gene3D" id="3.40.50.150">
    <property type="entry name" value="Vaccinia Virus protein VP39"/>
    <property type="match status" value="1"/>
</dbReference>
<keyword evidence="3" id="KW-0808">Transferase</keyword>
<dbReference type="PANTHER" id="PTHR42912">
    <property type="entry name" value="METHYLTRANSFERASE"/>
    <property type="match status" value="1"/>
</dbReference>
<dbReference type="InterPro" id="IPR029063">
    <property type="entry name" value="SAM-dependent_MTases_sf"/>
</dbReference>
<keyword evidence="3" id="KW-0489">Methyltransferase</keyword>
<evidence type="ECO:0000256" key="1">
    <source>
        <dbReference type="SAM" id="MobiDB-lite"/>
    </source>
</evidence>
<organism evidence="3 4">
    <name type="scientific">Streptomyces macrolidinus</name>
    <dbReference type="NCBI Taxonomy" id="2952607"/>
    <lineage>
        <taxon>Bacteria</taxon>
        <taxon>Bacillati</taxon>
        <taxon>Actinomycetota</taxon>
        <taxon>Actinomycetes</taxon>
        <taxon>Kitasatosporales</taxon>
        <taxon>Streptomycetaceae</taxon>
        <taxon>Streptomyces</taxon>
    </lineage>
</organism>
<feature type="region of interest" description="Disordered" evidence="1">
    <location>
        <begin position="1"/>
        <end position="22"/>
    </location>
</feature>
<dbReference type="InterPro" id="IPR050508">
    <property type="entry name" value="Methyltransf_Superfamily"/>
</dbReference>
<dbReference type="CDD" id="cd02440">
    <property type="entry name" value="AdoMet_MTases"/>
    <property type="match status" value="1"/>
</dbReference>